<reference evidence="2 3" key="1">
    <citation type="submission" date="2024-06" db="EMBL/GenBank/DDBJ databases">
        <title>The Natural Products Discovery Center: Release of the First 8490 Sequenced Strains for Exploring Actinobacteria Biosynthetic Diversity.</title>
        <authorList>
            <person name="Kalkreuter E."/>
            <person name="Kautsar S.A."/>
            <person name="Yang D."/>
            <person name="Bader C.D."/>
            <person name="Teijaro C.N."/>
            <person name="Fluegel L."/>
            <person name="Davis C.M."/>
            <person name="Simpson J.R."/>
            <person name="Lauterbach L."/>
            <person name="Steele A.D."/>
            <person name="Gui C."/>
            <person name="Meng S."/>
            <person name="Li G."/>
            <person name="Viehrig K."/>
            <person name="Ye F."/>
            <person name="Su P."/>
            <person name="Kiefer A.F."/>
            <person name="Nichols A."/>
            <person name="Cepeda A.J."/>
            <person name="Yan W."/>
            <person name="Fan B."/>
            <person name="Jiang Y."/>
            <person name="Adhikari A."/>
            <person name="Zheng C.-J."/>
            <person name="Schuster L."/>
            <person name="Cowan T.M."/>
            <person name="Smanski M.J."/>
            <person name="Chevrette M.G."/>
            <person name="De Carvalho L.P.S."/>
            <person name="Shen B."/>
        </authorList>
    </citation>
    <scope>NUCLEOTIDE SEQUENCE [LARGE SCALE GENOMIC DNA]</scope>
    <source>
        <strain evidence="2 3">NPDC048117</strain>
    </source>
</reference>
<name>A0ABV3ENM7_9ACTN</name>
<sequence length="109" mass="11299">MAQTTRSQPRPTTIHGSLFATDHKPHPKVNALLGVTLVLGVLALVTAGFHHLHLITSWAGLIGIVTGGFGQFISATTRERFGLIVGLGACALGFFLGMSHGGLFGGVVP</sequence>
<comment type="caution">
    <text evidence="2">The sequence shown here is derived from an EMBL/GenBank/DDBJ whole genome shotgun (WGS) entry which is preliminary data.</text>
</comment>
<feature type="transmembrane region" description="Helical" evidence="1">
    <location>
        <begin position="55"/>
        <end position="74"/>
    </location>
</feature>
<feature type="transmembrane region" description="Helical" evidence="1">
    <location>
        <begin position="81"/>
        <end position="103"/>
    </location>
</feature>
<keyword evidence="1" id="KW-0812">Transmembrane</keyword>
<keyword evidence="1" id="KW-1133">Transmembrane helix</keyword>
<gene>
    <name evidence="2" type="ORF">AB0D95_11125</name>
</gene>
<keyword evidence="1" id="KW-0472">Membrane</keyword>
<organism evidence="2 3">
    <name type="scientific">Streptomyces chilikensis</name>
    <dbReference type="NCBI Taxonomy" id="1194079"/>
    <lineage>
        <taxon>Bacteria</taxon>
        <taxon>Bacillati</taxon>
        <taxon>Actinomycetota</taxon>
        <taxon>Actinomycetes</taxon>
        <taxon>Kitasatosporales</taxon>
        <taxon>Streptomycetaceae</taxon>
        <taxon>Streptomyces</taxon>
    </lineage>
</organism>
<dbReference type="Proteomes" id="UP001551584">
    <property type="component" value="Unassembled WGS sequence"/>
</dbReference>
<evidence type="ECO:0000313" key="3">
    <source>
        <dbReference type="Proteomes" id="UP001551584"/>
    </source>
</evidence>
<accession>A0ABV3ENM7</accession>
<protein>
    <recommendedName>
        <fullName evidence="4">Integral membrane protein</fullName>
    </recommendedName>
</protein>
<evidence type="ECO:0000256" key="1">
    <source>
        <dbReference type="SAM" id="Phobius"/>
    </source>
</evidence>
<dbReference type="RefSeq" id="WP_359271275.1">
    <property type="nucleotide sequence ID" value="NZ_JBEZNA010000019.1"/>
</dbReference>
<evidence type="ECO:0008006" key="4">
    <source>
        <dbReference type="Google" id="ProtNLM"/>
    </source>
</evidence>
<evidence type="ECO:0000313" key="2">
    <source>
        <dbReference type="EMBL" id="MEU9577804.1"/>
    </source>
</evidence>
<keyword evidence="3" id="KW-1185">Reference proteome</keyword>
<proteinExistence type="predicted"/>
<dbReference type="EMBL" id="JBEZNA010000019">
    <property type="protein sequence ID" value="MEU9577804.1"/>
    <property type="molecule type" value="Genomic_DNA"/>
</dbReference>
<feature type="transmembrane region" description="Helical" evidence="1">
    <location>
        <begin position="29"/>
        <end position="49"/>
    </location>
</feature>